<proteinExistence type="predicted"/>
<dbReference type="EMBL" id="JACCBX010000015">
    <property type="protein sequence ID" value="NYE08697.1"/>
    <property type="molecule type" value="Genomic_DNA"/>
</dbReference>
<reference evidence="2" key="2">
    <citation type="submission" date="2020-08" db="EMBL/GenBank/DDBJ databases">
        <title>The Agave Microbiome: Exploring the role of microbial communities in plant adaptations to desert environments.</title>
        <authorList>
            <person name="Partida-Martinez L.P."/>
        </authorList>
    </citation>
    <scope>NUCLEOTIDE SEQUENCE [LARGE SCALE GENOMIC DNA]</scope>
    <source>
        <strain evidence="2">AT2.8</strain>
    </source>
</reference>
<protein>
    <submittedName>
        <fullName evidence="1">Uncharacterized protein</fullName>
    </submittedName>
</protein>
<accession>A0A852TMH2</accession>
<organism evidence="1 2">
    <name type="scientific">Neobacillus niacini</name>
    <dbReference type="NCBI Taxonomy" id="86668"/>
    <lineage>
        <taxon>Bacteria</taxon>
        <taxon>Bacillati</taxon>
        <taxon>Bacillota</taxon>
        <taxon>Bacilli</taxon>
        <taxon>Bacillales</taxon>
        <taxon>Bacillaceae</taxon>
        <taxon>Neobacillus</taxon>
    </lineage>
</organism>
<dbReference type="Proteomes" id="UP000548423">
    <property type="component" value="Unassembled WGS sequence"/>
</dbReference>
<name>A0A852TMH2_9BACI</name>
<evidence type="ECO:0000313" key="2">
    <source>
        <dbReference type="Proteomes" id="UP000548423"/>
    </source>
</evidence>
<sequence>MTTYRRKRYEDARFIAQLIKDRRYTEPTITQGVYEEIPVAKKIGAPP</sequence>
<gene>
    <name evidence="1" type="ORF">F4694_005546</name>
</gene>
<comment type="caution">
    <text evidence="1">The sequence shown here is derived from an EMBL/GenBank/DDBJ whole genome shotgun (WGS) entry which is preliminary data.</text>
</comment>
<evidence type="ECO:0000313" key="1">
    <source>
        <dbReference type="EMBL" id="NYE08697.1"/>
    </source>
</evidence>
<dbReference type="AlphaFoldDB" id="A0A852TMH2"/>
<reference evidence="2" key="1">
    <citation type="submission" date="2020-07" db="EMBL/GenBank/DDBJ databases">
        <authorList>
            <person name="Partida-Martinez L."/>
            <person name="Huntemann M."/>
            <person name="Clum A."/>
            <person name="Wang J."/>
            <person name="Palaniappan K."/>
            <person name="Ritter S."/>
            <person name="Chen I.-M."/>
            <person name="Stamatis D."/>
            <person name="Reddy T."/>
            <person name="O'Malley R."/>
            <person name="Daum C."/>
            <person name="Shapiro N."/>
            <person name="Ivanova N."/>
            <person name="Kyrpides N."/>
            <person name="Woyke T."/>
        </authorList>
    </citation>
    <scope>NUCLEOTIDE SEQUENCE [LARGE SCALE GENOMIC DNA]</scope>
    <source>
        <strain evidence="2">AT2.8</strain>
    </source>
</reference>